<feature type="transmembrane region" description="Helical" evidence="8">
    <location>
        <begin position="220"/>
        <end position="239"/>
    </location>
</feature>
<dbReference type="Gene3D" id="1.20.1740.10">
    <property type="entry name" value="Amino acid/polyamine transporter I"/>
    <property type="match status" value="1"/>
</dbReference>
<dbReference type="AlphaFoldDB" id="A0A412B1A0"/>
<evidence type="ECO:0000256" key="3">
    <source>
        <dbReference type="ARBA" id="ARBA00022448"/>
    </source>
</evidence>
<proteinExistence type="inferred from homology"/>
<name>A0A412B1A0_9FIRM</name>
<reference evidence="9 10" key="1">
    <citation type="submission" date="2018-08" db="EMBL/GenBank/DDBJ databases">
        <title>A genome reference for cultivated species of the human gut microbiota.</title>
        <authorList>
            <person name="Zou Y."/>
            <person name="Xue W."/>
            <person name="Luo G."/>
        </authorList>
    </citation>
    <scope>NUCLEOTIDE SEQUENCE [LARGE SCALE GENOMIC DNA]</scope>
    <source>
        <strain evidence="9 10">AF28-26</strain>
    </source>
</reference>
<dbReference type="GO" id="GO:0005283">
    <property type="term" value="F:amino acid:sodium symporter activity"/>
    <property type="evidence" value="ECO:0007669"/>
    <property type="project" value="InterPro"/>
</dbReference>
<keyword evidence="5 8" id="KW-0812">Transmembrane</keyword>
<dbReference type="GO" id="GO:0005886">
    <property type="term" value="C:plasma membrane"/>
    <property type="evidence" value="ECO:0007669"/>
    <property type="project" value="UniProtKB-SubCell"/>
</dbReference>
<evidence type="ECO:0000256" key="8">
    <source>
        <dbReference type="RuleBase" id="RU363064"/>
    </source>
</evidence>
<dbReference type="PRINTS" id="PR00175">
    <property type="entry name" value="NAALASMPORT"/>
</dbReference>
<protein>
    <submittedName>
        <fullName evidence="9">Sodium:alanine symporter family protein</fullName>
    </submittedName>
</protein>
<dbReference type="EMBL" id="QRTC01000001">
    <property type="protein sequence ID" value="RGQ44775.1"/>
    <property type="molecule type" value="Genomic_DNA"/>
</dbReference>
<keyword evidence="6 8" id="KW-1133">Transmembrane helix</keyword>
<dbReference type="InterPro" id="IPR001463">
    <property type="entry name" value="Na/Ala_symport"/>
</dbReference>
<evidence type="ECO:0000313" key="10">
    <source>
        <dbReference type="Proteomes" id="UP000284751"/>
    </source>
</evidence>
<keyword evidence="7 8" id="KW-0472">Membrane</keyword>
<comment type="subcellular location">
    <subcellularLocation>
        <location evidence="1 8">Cell membrane</location>
        <topology evidence="1 8">Multi-pass membrane protein</topology>
    </subcellularLocation>
</comment>
<evidence type="ECO:0000256" key="5">
    <source>
        <dbReference type="ARBA" id="ARBA00022692"/>
    </source>
</evidence>
<keyword evidence="8" id="KW-0769">Symport</keyword>
<dbReference type="PROSITE" id="PS00873">
    <property type="entry name" value="NA_ALANINE_SYMP"/>
    <property type="match status" value="1"/>
</dbReference>
<gene>
    <name evidence="9" type="ORF">DWY99_00310</name>
</gene>
<feature type="transmembrane region" description="Helical" evidence="8">
    <location>
        <begin position="189"/>
        <end position="208"/>
    </location>
</feature>
<accession>A0A412B1A0</accession>
<organism evidence="9 10">
    <name type="scientific">[Clostridium] leptum</name>
    <dbReference type="NCBI Taxonomy" id="1535"/>
    <lineage>
        <taxon>Bacteria</taxon>
        <taxon>Bacillati</taxon>
        <taxon>Bacillota</taxon>
        <taxon>Clostridia</taxon>
        <taxon>Eubacteriales</taxon>
        <taxon>Oscillospiraceae</taxon>
        <taxon>Oscillospiraceae incertae sedis</taxon>
    </lineage>
</organism>
<evidence type="ECO:0000313" key="9">
    <source>
        <dbReference type="EMBL" id="RGQ44775.1"/>
    </source>
</evidence>
<dbReference type="Pfam" id="PF01235">
    <property type="entry name" value="Na_Ala_symp"/>
    <property type="match status" value="1"/>
</dbReference>
<feature type="transmembrane region" description="Helical" evidence="8">
    <location>
        <begin position="12"/>
        <end position="31"/>
    </location>
</feature>
<dbReference type="PANTHER" id="PTHR30330">
    <property type="entry name" value="AGSS FAMILY TRANSPORTER, SODIUM-ALANINE"/>
    <property type="match status" value="1"/>
</dbReference>
<dbReference type="NCBIfam" id="TIGR00835">
    <property type="entry name" value="agcS"/>
    <property type="match status" value="1"/>
</dbReference>
<evidence type="ECO:0000256" key="2">
    <source>
        <dbReference type="ARBA" id="ARBA00009261"/>
    </source>
</evidence>
<dbReference type="Proteomes" id="UP000284751">
    <property type="component" value="Unassembled WGS sequence"/>
</dbReference>
<feature type="transmembrane region" description="Helical" evidence="8">
    <location>
        <begin position="76"/>
        <end position="97"/>
    </location>
</feature>
<dbReference type="PANTHER" id="PTHR30330:SF1">
    <property type="entry name" value="AMINO-ACID CARRIER PROTEIN ALST"/>
    <property type="match status" value="1"/>
</dbReference>
<evidence type="ECO:0000256" key="4">
    <source>
        <dbReference type="ARBA" id="ARBA00022475"/>
    </source>
</evidence>
<keyword evidence="3 8" id="KW-0813">Transport</keyword>
<comment type="similarity">
    <text evidence="2 8">Belongs to the alanine or glycine:cation symporter (AGCS) (TC 2.A.25) family.</text>
</comment>
<sequence>MLEQIGDWVNRLVWGPATLGALLMIGIYYTVRSRFFPFRRLRLWWKETAGGFFRKPERTAAAETGKKGISSFQAMTAALAGAMGTGNIVGVAAALAIGGPGAIFWMWVAALFGMMTIFGENVLGCRYRQKNKKGEWVGGPMYYLSKGLRSRFLAGLFSVACIFSSFGMGNMTQANSIAGAIEAGFSVPHWATGTVLALLVGVITLGGLKRITGFTEKIVPFMSVFYLIGCLVVIVVHGGRLPQVFEAVFHEAFQFKAAAGGGAGFASAAVIQGISKGTFSNEAGLGSAPIIYAAAEEGDGIKQGMWGIFQVFADTIVGCTVTALCILASGVLDSGLTGVA</sequence>
<evidence type="ECO:0000256" key="7">
    <source>
        <dbReference type="ARBA" id="ARBA00023136"/>
    </source>
</evidence>
<evidence type="ECO:0000256" key="1">
    <source>
        <dbReference type="ARBA" id="ARBA00004651"/>
    </source>
</evidence>
<keyword evidence="4 8" id="KW-1003">Cell membrane</keyword>
<comment type="caution">
    <text evidence="8">Lacks conserved residue(s) required for the propagation of feature annotation.</text>
</comment>
<comment type="caution">
    <text evidence="9">The sequence shown here is derived from an EMBL/GenBank/DDBJ whole genome shotgun (WGS) entry which is preliminary data.</text>
</comment>
<feature type="transmembrane region" description="Helical" evidence="8">
    <location>
        <begin position="152"/>
        <end position="169"/>
    </location>
</feature>
<evidence type="ECO:0000256" key="6">
    <source>
        <dbReference type="ARBA" id="ARBA00022989"/>
    </source>
</evidence>
<feature type="transmembrane region" description="Helical" evidence="8">
    <location>
        <begin position="103"/>
        <end position="123"/>
    </location>
</feature>